<feature type="signal peptide" evidence="1">
    <location>
        <begin position="1"/>
        <end position="17"/>
    </location>
</feature>
<gene>
    <name evidence="2" type="ORF">MNOR_LOCUS32067</name>
</gene>
<evidence type="ECO:0000256" key="1">
    <source>
        <dbReference type="SAM" id="SignalP"/>
    </source>
</evidence>
<dbReference type="EMBL" id="CAXKWB010042676">
    <property type="protein sequence ID" value="CAL4158306.1"/>
    <property type="molecule type" value="Genomic_DNA"/>
</dbReference>
<dbReference type="AlphaFoldDB" id="A0AAV2S3Z8"/>
<feature type="non-terminal residue" evidence="2">
    <location>
        <position position="112"/>
    </location>
</feature>
<dbReference type="Proteomes" id="UP001497623">
    <property type="component" value="Unassembled WGS sequence"/>
</dbReference>
<comment type="caution">
    <text evidence="2">The sequence shown here is derived from an EMBL/GenBank/DDBJ whole genome shotgun (WGS) entry which is preliminary data.</text>
</comment>
<sequence>PMVAAMVAVVVLRLGSTEDTLERSTRMVQQTGPKRPMPIKNMKDMKDCACSLERMMYTFCPGDYEWVTGDCYKSVRAVYKRTWEQARMYCQAVDGDLATIGDFPPFTEYYNN</sequence>
<reference evidence="2 3" key="1">
    <citation type="submission" date="2024-05" db="EMBL/GenBank/DDBJ databases">
        <authorList>
            <person name="Wallberg A."/>
        </authorList>
    </citation>
    <scope>NUCLEOTIDE SEQUENCE [LARGE SCALE GENOMIC DNA]</scope>
</reference>
<dbReference type="Gene3D" id="3.10.100.10">
    <property type="entry name" value="Mannose-Binding Protein A, subunit A"/>
    <property type="match status" value="1"/>
</dbReference>
<evidence type="ECO:0000313" key="2">
    <source>
        <dbReference type="EMBL" id="CAL4158306.1"/>
    </source>
</evidence>
<dbReference type="SUPFAM" id="SSF56436">
    <property type="entry name" value="C-type lectin-like"/>
    <property type="match status" value="1"/>
</dbReference>
<organism evidence="2 3">
    <name type="scientific">Meganyctiphanes norvegica</name>
    <name type="common">Northern krill</name>
    <name type="synonym">Thysanopoda norvegica</name>
    <dbReference type="NCBI Taxonomy" id="48144"/>
    <lineage>
        <taxon>Eukaryota</taxon>
        <taxon>Metazoa</taxon>
        <taxon>Ecdysozoa</taxon>
        <taxon>Arthropoda</taxon>
        <taxon>Crustacea</taxon>
        <taxon>Multicrustacea</taxon>
        <taxon>Malacostraca</taxon>
        <taxon>Eumalacostraca</taxon>
        <taxon>Eucarida</taxon>
        <taxon>Euphausiacea</taxon>
        <taxon>Euphausiidae</taxon>
        <taxon>Meganyctiphanes</taxon>
    </lineage>
</organism>
<evidence type="ECO:0000313" key="3">
    <source>
        <dbReference type="Proteomes" id="UP001497623"/>
    </source>
</evidence>
<keyword evidence="3" id="KW-1185">Reference proteome</keyword>
<dbReference type="InterPro" id="IPR016186">
    <property type="entry name" value="C-type_lectin-like/link_sf"/>
</dbReference>
<feature type="chain" id="PRO_5043977011" evidence="1">
    <location>
        <begin position="18"/>
        <end position="112"/>
    </location>
</feature>
<dbReference type="InterPro" id="IPR016187">
    <property type="entry name" value="CTDL_fold"/>
</dbReference>
<proteinExistence type="predicted"/>
<feature type="non-terminal residue" evidence="2">
    <location>
        <position position="1"/>
    </location>
</feature>
<dbReference type="CDD" id="cd00037">
    <property type="entry name" value="CLECT"/>
    <property type="match status" value="1"/>
</dbReference>
<protein>
    <submittedName>
        <fullName evidence="2">Uncharacterized protein</fullName>
    </submittedName>
</protein>
<name>A0AAV2S3Z8_MEGNR</name>
<accession>A0AAV2S3Z8</accession>
<keyword evidence="1" id="KW-0732">Signal</keyword>